<protein>
    <submittedName>
        <fullName evidence="2">Uncharacterized protein</fullName>
    </submittedName>
</protein>
<evidence type="ECO:0000256" key="1">
    <source>
        <dbReference type="SAM" id="MobiDB-lite"/>
    </source>
</evidence>
<reference evidence="2" key="1">
    <citation type="submission" date="2020-05" db="EMBL/GenBank/DDBJ databases">
        <authorList>
            <person name="Chiriac C."/>
            <person name="Salcher M."/>
            <person name="Ghai R."/>
            <person name="Kavagutti S V."/>
        </authorList>
    </citation>
    <scope>NUCLEOTIDE SEQUENCE</scope>
</reference>
<sequence>MENSQMDMNQDQMQGAPMENAPQDNAADAGRGTDNTLAHMTLGEIVLPLPIVSDQNVMQAIAQAFQAAGLDINQYTVGHESNTINPETGYPEFGFGKFLKKAAGIVLPNLGAVGGFANGLIQGDGLGGALKQGLGSGLTAAASIYGGPIAGAAAGGINAKLNGGNPLYGAIGGGLSGALSGGSLDGMFGNLATNTASDALPWQTGSGLLGKVSGATGLTSGSIPSLGGILGSTGSGSSGGGSSFGLNTLGSALGGLQQDSALKKQKQQLLAAQGQQLGNLENLNPTDVQNDPGYQFNLAQGQEGLNRSLGAQGGLFSGNALKAASQYNQDFANNYYNQAYQRQAAKVGAQNDIYGNTGNINANATLGQSNNINQTLANALGANVGAYNGANNNISTADLLALMKQRGLA</sequence>
<proteinExistence type="predicted"/>
<accession>A0A6J7WGN5</accession>
<evidence type="ECO:0000313" key="2">
    <source>
        <dbReference type="EMBL" id="CAB5212902.1"/>
    </source>
</evidence>
<organism evidence="2">
    <name type="scientific">uncultured Caudovirales phage</name>
    <dbReference type="NCBI Taxonomy" id="2100421"/>
    <lineage>
        <taxon>Viruses</taxon>
        <taxon>Duplodnaviria</taxon>
        <taxon>Heunggongvirae</taxon>
        <taxon>Uroviricota</taxon>
        <taxon>Caudoviricetes</taxon>
        <taxon>Peduoviridae</taxon>
        <taxon>Maltschvirus</taxon>
        <taxon>Maltschvirus maltsch</taxon>
    </lineage>
</organism>
<dbReference type="EMBL" id="LR798233">
    <property type="protein sequence ID" value="CAB5212902.1"/>
    <property type="molecule type" value="Genomic_DNA"/>
</dbReference>
<name>A0A6J7WGN5_9CAUD</name>
<feature type="region of interest" description="Disordered" evidence="1">
    <location>
        <begin position="1"/>
        <end position="34"/>
    </location>
</feature>
<gene>
    <name evidence="2" type="ORF">UFOVP191_64</name>
</gene>
<feature type="compositionally biased region" description="Low complexity" evidence="1">
    <location>
        <begin position="1"/>
        <end position="14"/>
    </location>
</feature>